<dbReference type="GO" id="GO:0003712">
    <property type="term" value="F:transcription coregulator activity"/>
    <property type="evidence" value="ECO:0007669"/>
    <property type="project" value="InterPro"/>
</dbReference>
<comment type="similarity">
    <text evidence="2 6">Belongs to the Mediator complex subunit 10 family.</text>
</comment>
<evidence type="ECO:0000256" key="3">
    <source>
        <dbReference type="ARBA" id="ARBA00023015"/>
    </source>
</evidence>
<keyword evidence="9" id="KW-1185">Reference proteome</keyword>
<dbReference type="InterPro" id="IPR019145">
    <property type="entry name" value="Mediator_Med10"/>
</dbReference>
<keyword evidence="4 6" id="KW-0804">Transcription</keyword>
<dbReference type="GO" id="GO:0016592">
    <property type="term" value="C:mediator complex"/>
    <property type="evidence" value="ECO:0007669"/>
    <property type="project" value="InterPro"/>
</dbReference>
<dbReference type="KEGG" id="aqu:100632397"/>
<dbReference type="EnsemblMetazoa" id="Aqu2.1.40937_001">
    <property type="protein sequence ID" value="Aqu2.1.40937_001"/>
    <property type="gene ID" value="Aqu2.1.40937"/>
</dbReference>
<comment type="subcellular location">
    <subcellularLocation>
        <location evidence="1 6">Nucleus</location>
    </subcellularLocation>
</comment>
<keyword evidence="6" id="KW-0010">Activator</keyword>
<dbReference type="EnsemblMetazoa" id="XM_011411554.2">
    <property type="protein sequence ID" value="XP_011409856.1"/>
    <property type="gene ID" value="LOC105316564"/>
</dbReference>
<evidence type="ECO:0000256" key="5">
    <source>
        <dbReference type="ARBA" id="ARBA00023242"/>
    </source>
</evidence>
<dbReference type="STRING" id="400682.I1GBY6"/>
<dbReference type="AlphaFoldDB" id="I1GBY6"/>
<name>I1GBY6_AMPQE</name>
<dbReference type="EnsemblMetazoa" id="Aqu2.1.40939_001">
    <property type="protein sequence ID" value="Aqu2.1.40939_001"/>
    <property type="gene ID" value="Aqu2.1.40939"/>
</dbReference>
<dbReference type="GO" id="GO:0006357">
    <property type="term" value="P:regulation of transcription by RNA polymerase II"/>
    <property type="evidence" value="ECO:0007669"/>
    <property type="project" value="InterPro"/>
</dbReference>
<dbReference type="Pfam" id="PF09748">
    <property type="entry name" value="Med10"/>
    <property type="match status" value="1"/>
</dbReference>
<comment type="function">
    <text evidence="6">Component of the Mediator complex, a coactivator involved in the regulated transcription of nearly all RNA polymerase II-dependent genes. Mediator functions as a bridge to convey information from gene-specific regulatory proteins to the basal RNA polymerase II transcription machinery. Mediator is recruited to promoters by direct interactions with regulatory proteins and serves as a scaffold for the assembly of a functional preinitiation complex with RNA polymerase II and the general transcription factors.</text>
</comment>
<dbReference type="KEGG" id="aqu:105316564"/>
<evidence type="ECO:0000313" key="9">
    <source>
        <dbReference type="Proteomes" id="UP000007879"/>
    </source>
</evidence>
<sequence>MAAGPSSKLEELEDRLESFIENLRVVGVIAGNFQQNGQGVLNERLNTAVEHMRMLDREKDNFSDIDIPVQVLNYVDDGRNPDLFTQHQLEKTLGDYQAVQRKTETYKMFRDELVRQLESSFPVEVNAYLAHRQMTRPSSS</sequence>
<evidence type="ECO:0000256" key="1">
    <source>
        <dbReference type="ARBA" id="ARBA00004123"/>
    </source>
</evidence>
<protein>
    <recommendedName>
        <fullName evidence="6">Mediator of RNA polymerase II transcription subunit 10</fullName>
    </recommendedName>
    <alternativeName>
        <fullName evidence="6">Mediator complex subunit 10</fullName>
    </alternativeName>
</protein>
<evidence type="ECO:0000256" key="2">
    <source>
        <dbReference type="ARBA" id="ARBA00005389"/>
    </source>
</evidence>
<gene>
    <name evidence="7" type="primary">100632397</name>
    <name evidence="8" type="synonym">105316564</name>
    <name evidence="6" type="synonym">MED10</name>
</gene>
<evidence type="ECO:0000313" key="7">
    <source>
        <dbReference type="EnsemblMetazoa" id="Aqu2.1.40939_001"/>
    </source>
</evidence>
<reference evidence="9" key="1">
    <citation type="journal article" date="2010" name="Nature">
        <title>The Amphimedon queenslandica genome and the evolution of animal complexity.</title>
        <authorList>
            <person name="Srivastava M."/>
            <person name="Simakov O."/>
            <person name="Chapman J."/>
            <person name="Fahey B."/>
            <person name="Gauthier M.E."/>
            <person name="Mitros T."/>
            <person name="Richards G.S."/>
            <person name="Conaco C."/>
            <person name="Dacre M."/>
            <person name="Hellsten U."/>
            <person name="Larroux C."/>
            <person name="Putnam N.H."/>
            <person name="Stanke M."/>
            <person name="Adamska M."/>
            <person name="Darling A."/>
            <person name="Degnan S.M."/>
            <person name="Oakley T.H."/>
            <person name="Plachetzki D.C."/>
            <person name="Zhai Y."/>
            <person name="Adamski M."/>
            <person name="Calcino A."/>
            <person name="Cummins S.F."/>
            <person name="Goodstein D.M."/>
            <person name="Harris C."/>
            <person name="Jackson D.J."/>
            <person name="Leys S.P."/>
            <person name="Shu S."/>
            <person name="Woodcroft B.J."/>
            <person name="Vervoort M."/>
            <person name="Kosik K.S."/>
            <person name="Manning G."/>
            <person name="Degnan B.M."/>
            <person name="Rokhsar D.S."/>
        </authorList>
    </citation>
    <scope>NUCLEOTIDE SEQUENCE [LARGE SCALE GENOMIC DNA]</scope>
</reference>
<dbReference type="HOGENOM" id="CLU_096169_1_1_1"/>
<accession>I1GBY6</accession>
<evidence type="ECO:0000256" key="4">
    <source>
        <dbReference type="ARBA" id="ARBA00023163"/>
    </source>
</evidence>
<comment type="subunit">
    <text evidence="6">Component of the Mediator complex.</text>
</comment>
<reference evidence="7" key="2">
    <citation type="submission" date="2017-05" db="UniProtKB">
        <authorList>
            <consortium name="EnsemblMetazoa"/>
        </authorList>
    </citation>
    <scope>IDENTIFICATION</scope>
</reference>
<dbReference type="Proteomes" id="UP000007879">
    <property type="component" value="Unassembled WGS sequence"/>
</dbReference>
<keyword evidence="3 6" id="KW-0805">Transcription regulation</keyword>
<proteinExistence type="inferred from homology"/>
<dbReference type="OMA" id="QYQRAKM"/>
<dbReference type="EnsemblMetazoa" id="XM_003383758.3">
    <property type="protein sequence ID" value="XP_003383806.1"/>
    <property type="gene ID" value="LOC100632397"/>
</dbReference>
<keyword evidence="5 6" id="KW-0539">Nucleus</keyword>
<evidence type="ECO:0000313" key="8">
    <source>
        <dbReference type="EnsemblMetazoa" id="XP_003383806.1"/>
    </source>
</evidence>
<dbReference type="OrthoDB" id="337270at2759"/>
<organism evidence="7">
    <name type="scientific">Amphimedon queenslandica</name>
    <name type="common">Sponge</name>
    <dbReference type="NCBI Taxonomy" id="400682"/>
    <lineage>
        <taxon>Eukaryota</taxon>
        <taxon>Metazoa</taxon>
        <taxon>Porifera</taxon>
        <taxon>Demospongiae</taxon>
        <taxon>Heteroscleromorpha</taxon>
        <taxon>Haplosclerida</taxon>
        <taxon>Niphatidae</taxon>
        <taxon>Amphimedon</taxon>
    </lineage>
</organism>
<evidence type="ECO:0000256" key="6">
    <source>
        <dbReference type="RuleBase" id="RU364146"/>
    </source>
</evidence>
<dbReference type="eggNOG" id="KOG3046">
    <property type="taxonomic scope" value="Eukaryota"/>
</dbReference>